<dbReference type="AlphaFoldDB" id="A0A926I4K4"/>
<dbReference type="Gene3D" id="1.10.3230.30">
    <property type="entry name" value="Phage gp6-like head-tail connector protein"/>
    <property type="match status" value="1"/>
</dbReference>
<comment type="caution">
    <text evidence="1">The sequence shown here is derived from an EMBL/GenBank/DDBJ whole genome shotgun (WGS) entry which is preliminary data.</text>
</comment>
<reference evidence="1" key="1">
    <citation type="submission" date="2020-08" db="EMBL/GenBank/DDBJ databases">
        <title>Genome public.</title>
        <authorList>
            <person name="Liu C."/>
            <person name="Sun Q."/>
        </authorList>
    </citation>
    <scope>NUCLEOTIDE SEQUENCE</scope>
    <source>
        <strain evidence="1">NSJ-31</strain>
    </source>
</reference>
<dbReference type="RefSeq" id="WP_249283546.1">
    <property type="nucleotide sequence ID" value="NZ_JACRST010000022.1"/>
</dbReference>
<sequence>MKVSEITLDTVRGYAKMDGRGEDVSPKLLLEAAKAFVRGYTGMTDEQIDQHEDLTAAVLMLCTDLYDNRQLTVDAPRANWLAEAILGLYKAAQQ</sequence>
<gene>
    <name evidence="1" type="ORF">H8711_11265</name>
</gene>
<dbReference type="EMBL" id="JACRST010000022">
    <property type="protein sequence ID" value="MBC8547504.1"/>
    <property type="molecule type" value="Genomic_DNA"/>
</dbReference>
<evidence type="ECO:0000313" key="2">
    <source>
        <dbReference type="Proteomes" id="UP000653127"/>
    </source>
</evidence>
<keyword evidence="2" id="KW-1185">Reference proteome</keyword>
<organism evidence="1 2">
    <name type="scientific">Ligaoa zhengdingensis</name>
    <dbReference type="NCBI Taxonomy" id="2763658"/>
    <lineage>
        <taxon>Bacteria</taxon>
        <taxon>Bacillati</taxon>
        <taxon>Bacillota</taxon>
        <taxon>Clostridia</taxon>
        <taxon>Eubacteriales</taxon>
        <taxon>Oscillospiraceae</taxon>
        <taxon>Ligaoa</taxon>
    </lineage>
</organism>
<dbReference type="CDD" id="cd08054">
    <property type="entry name" value="gp6"/>
    <property type="match status" value="1"/>
</dbReference>
<proteinExistence type="predicted"/>
<accession>A0A926I4K4</accession>
<protein>
    <submittedName>
        <fullName evidence="1">Phage gp6-like head-tail connector protein</fullName>
    </submittedName>
</protein>
<name>A0A926I4K4_9FIRM</name>
<evidence type="ECO:0000313" key="1">
    <source>
        <dbReference type="EMBL" id="MBC8547504.1"/>
    </source>
</evidence>
<dbReference type="InterPro" id="IPR006450">
    <property type="entry name" value="Phage_HK97_gp6-like"/>
</dbReference>
<dbReference type="NCBIfam" id="TIGR01560">
    <property type="entry name" value="put_DNA_pack"/>
    <property type="match status" value="1"/>
</dbReference>
<dbReference type="Proteomes" id="UP000653127">
    <property type="component" value="Unassembled WGS sequence"/>
</dbReference>